<accession>A1ZWB1</accession>
<gene>
    <name evidence="1" type="ORF">M23134_04530</name>
</gene>
<reference evidence="1 2" key="1">
    <citation type="submission" date="2007-01" db="EMBL/GenBank/DDBJ databases">
        <authorList>
            <person name="Haygood M."/>
            <person name="Podell S."/>
            <person name="Anderson C."/>
            <person name="Hopkinson B."/>
            <person name="Roe K."/>
            <person name="Barbeau K."/>
            <person name="Gaasterland T."/>
            <person name="Ferriera S."/>
            <person name="Johnson J."/>
            <person name="Kravitz S."/>
            <person name="Beeson K."/>
            <person name="Sutton G."/>
            <person name="Rogers Y.-H."/>
            <person name="Friedman R."/>
            <person name="Frazier M."/>
            <person name="Venter J.C."/>
        </authorList>
    </citation>
    <scope>NUCLEOTIDE SEQUENCE [LARGE SCALE GENOMIC DNA]</scope>
    <source>
        <strain evidence="1 2">ATCC 23134</strain>
    </source>
</reference>
<comment type="caution">
    <text evidence="1">The sequence shown here is derived from an EMBL/GenBank/DDBJ whole genome shotgun (WGS) entry which is preliminary data.</text>
</comment>
<organism evidence="1 2">
    <name type="scientific">Microscilla marina ATCC 23134</name>
    <dbReference type="NCBI Taxonomy" id="313606"/>
    <lineage>
        <taxon>Bacteria</taxon>
        <taxon>Pseudomonadati</taxon>
        <taxon>Bacteroidota</taxon>
        <taxon>Cytophagia</taxon>
        <taxon>Cytophagales</taxon>
        <taxon>Microscillaceae</taxon>
        <taxon>Microscilla</taxon>
    </lineage>
</organism>
<keyword evidence="2" id="KW-1185">Reference proteome</keyword>
<name>A1ZWB1_MICM2</name>
<dbReference type="AlphaFoldDB" id="A1ZWB1"/>
<proteinExistence type="predicted"/>
<protein>
    <submittedName>
        <fullName evidence="1">Uncharacterized protein</fullName>
    </submittedName>
</protein>
<evidence type="ECO:0000313" key="2">
    <source>
        <dbReference type="Proteomes" id="UP000004095"/>
    </source>
</evidence>
<sequence length="43" mass="5144">MLFFVSITQRLVPEKFFLKKLPKGERFDPLDVHTHEDNDQAKK</sequence>
<dbReference type="EMBL" id="AAWS01000050">
    <property type="protein sequence ID" value="EAY25349.1"/>
    <property type="molecule type" value="Genomic_DNA"/>
</dbReference>
<dbReference type="Proteomes" id="UP000004095">
    <property type="component" value="Unassembled WGS sequence"/>
</dbReference>
<evidence type="ECO:0000313" key="1">
    <source>
        <dbReference type="EMBL" id="EAY25349.1"/>
    </source>
</evidence>